<dbReference type="Proteomes" id="UP001055025">
    <property type="component" value="Unassembled WGS sequence"/>
</dbReference>
<comment type="caution">
    <text evidence="3">The sequence shown here is derived from an EMBL/GenBank/DDBJ whole genome shotgun (WGS) entry which is preliminary data.</text>
</comment>
<gene>
    <name evidence="3" type="ORF">ATOP_05830</name>
</gene>
<keyword evidence="4" id="KW-1185">Reference proteome</keyword>
<evidence type="ECO:0000313" key="3">
    <source>
        <dbReference type="EMBL" id="GJM54928.1"/>
    </source>
</evidence>
<reference evidence="3" key="1">
    <citation type="journal article" date="2022" name="Int. J. Syst. Evol. Microbiol.">
        <title>Granulimonas faecalis gen. nov., sp. nov., and Leptogranulimonas caecicola gen. nov., sp. nov., novel lactate-producing Atopobiaceae bacteria isolated from mouse intestines, and an emended description of the family Atopobiaceae.</title>
        <authorList>
            <person name="Morinaga K."/>
            <person name="Kusada H."/>
            <person name="Sakamoto S."/>
            <person name="Murakami T."/>
            <person name="Toyoda A."/>
            <person name="Mori H."/>
            <person name="Meng X.Y."/>
            <person name="Takashino M."/>
            <person name="Murotomi K."/>
            <person name="Tamaki H."/>
        </authorList>
    </citation>
    <scope>NUCLEOTIDE SEQUENCE</scope>
    <source>
        <strain evidence="3">OPF53</strain>
    </source>
</reference>
<dbReference type="PANTHER" id="PTHR30388:SF6">
    <property type="entry name" value="XANTHINE DEHYDROGENASE SUBUNIT A-RELATED"/>
    <property type="match status" value="1"/>
</dbReference>
<evidence type="ECO:0000313" key="4">
    <source>
        <dbReference type="Proteomes" id="UP001055025"/>
    </source>
</evidence>
<dbReference type="Pfam" id="PF02625">
    <property type="entry name" value="XdhC_CoxI"/>
    <property type="match status" value="1"/>
</dbReference>
<protein>
    <recommendedName>
        <fullName evidence="5">Xanthine dehydrogenase accessory factor</fullName>
    </recommendedName>
</protein>
<dbReference type="Pfam" id="PF13478">
    <property type="entry name" value="XdhC_C"/>
    <property type="match status" value="1"/>
</dbReference>
<dbReference type="InterPro" id="IPR052698">
    <property type="entry name" value="MoCofactor_Util/Proc"/>
</dbReference>
<dbReference type="PANTHER" id="PTHR30388">
    <property type="entry name" value="ALDEHYDE OXIDOREDUCTASE MOLYBDENUM COFACTOR ASSEMBLY PROTEIN"/>
    <property type="match status" value="1"/>
</dbReference>
<dbReference type="EMBL" id="BQKC01000001">
    <property type="protein sequence ID" value="GJM54928.1"/>
    <property type="molecule type" value="Genomic_DNA"/>
</dbReference>
<evidence type="ECO:0000259" key="1">
    <source>
        <dbReference type="Pfam" id="PF02625"/>
    </source>
</evidence>
<dbReference type="InterPro" id="IPR003777">
    <property type="entry name" value="XdhC_CoxI"/>
</dbReference>
<dbReference type="InterPro" id="IPR027051">
    <property type="entry name" value="XdhC_Rossmann_dom"/>
</dbReference>
<organism evidence="3 4">
    <name type="scientific">Granulimonas faecalis</name>
    <dbReference type="NCBI Taxonomy" id="2894155"/>
    <lineage>
        <taxon>Bacteria</taxon>
        <taxon>Bacillati</taxon>
        <taxon>Actinomycetota</taxon>
        <taxon>Coriobacteriia</taxon>
        <taxon>Coriobacteriales</taxon>
        <taxon>Kribbibacteriaceae</taxon>
        <taxon>Granulimonas</taxon>
    </lineage>
</organism>
<sequence length="337" mass="35188">MTVADLTDTLRDPRFVGAVARSFVQGRPTVVAVVLSCRGSMPREASAAMAYVGDGFIGTVGGGKVEAMVQERCLAAADGTGPADDLTWYTHAMTAMACGGDALVGIHRLVPADAVFLDRLLDALDAGAGHWLEAAWPEEGPAALAVRDGAPDVPGPVSPGANDTLWYPEARTYVERPVADPVVYVFGAGHVSAALVPALSAVGFTCEVADDRPALAVPDRFPEARAVRCGDFVEVARGLPIGPRDYVVVMTHGHVADLDVLKAAMGRHPTYVGCIGSRSKRRLFDEELLSAGIPAPEVAALHLPIGDDIGAVTPAEIAVSVCAEMVRHRAGGPHHRP</sequence>
<evidence type="ECO:0008006" key="5">
    <source>
        <dbReference type="Google" id="ProtNLM"/>
    </source>
</evidence>
<name>A0AAV5B242_9ACTN</name>
<feature type="domain" description="XdhC- CoxI" evidence="1">
    <location>
        <begin position="25"/>
        <end position="81"/>
    </location>
</feature>
<dbReference type="Gene3D" id="3.40.50.720">
    <property type="entry name" value="NAD(P)-binding Rossmann-like Domain"/>
    <property type="match status" value="1"/>
</dbReference>
<feature type="domain" description="XdhC Rossmann" evidence="2">
    <location>
        <begin position="183"/>
        <end position="325"/>
    </location>
</feature>
<accession>A0AAV5B242</accession>
<evidence type="ECO:0000259" key="2">
    <source>
        <dbReference type="Pfam" id="PF13478"/>
    </source>
</evidence>
<proteinExistence type="predicted"/>
<dbReference type="AlphaFoldDB" id="A0AAV5B242"/>